<keyword evidence="2" id="KW-1185">Reference proteome</keyword>
<gene>
    <name evidence="1" type="ORF">PILCRDRAFT_714978</name>
</gene>
<proteinExistence type="predicted"/>
<dbReference type="AlphaFoldDB" id="A0A0C3AJL6"/>
<dbReference type="InParanoid" id="A0A0C3AJL6"/>
<name>A0A0C3AJL6_PILCF</name>
<dbReference type="EMBL" id="KN833068">
    <property type="protein sequence ID" value="KIM74038.1"/>
    <property type="molecule type" value="Genomic_DNA"/>
</dbReference>
<reference evidence="1 2" key="1">
    <citation type="submission" date="2014-04" db="EMBL/GenBank/DDBJ databases">
        <authorList>
            <consortium name="DOE Joint Genome Institute"/>
            <person name="Kuo A."/>
            <person name="Tarkka M."/>
            <person name="Buscot F."/>
            <person name="Kohler A."/>
            <person name="Nagy L.G."/>
            <person name="Floudas D."/>
            <person name="Copeland A."/>
            <person name="Barry K.W."/>
            <person name="Cichocki N."/>
            <person name="Veneault-Fourrey C."/>
            <person name="LaButti K."/>
            <person name="Lindquist E.A."/>
            <person name="Lipzen A."/>
            <person name="Lundell T."/>
            <person name="Morin E."/>
            <person name="Murat C."/>
            <person name="Sun H."/>
            <person name="Tunlid A."/>
            <person name="Henrissat B."/>
            <person name="Grigoriev I.V."/>
            <person name="Hibbett D.S."/>
            <person name="Martin F."/>
            <person name="Nordberg H.P."/>
            <person name="Cantor M.N."/>
            <person name="Hua S.X."/>
        </authorList>
    </citation>
    <scope>NUCLEOTIDE SEQUENCE [LARGE SCALE GENOMIC DNA]</scope>
    <source>
        <strain evidence="1 2">F 1598</strain>
    </source>
</reference>
<protein>
    <submittedName>
        <fullName evidence="1">Uncharacterized protein</fullName>
    </submittedName>
</protein>
<dbReference type="HOGENOM" id="CLU_2813307_0_0_1"/>
<reference evidence="2" key="2">
    <citation type="submission" date="2015-01" db="EMBL/GenBank/DDBJ databases">
        <title>Evolutionary Origins and Diversification of the Mycorrhizal Mutualists.</title>
        <authorList>
            <consortium name="DOE Joint Genome Institute"/>
            <consortium name="Mycorrhizal Genomics Consortium"/>
            <person name="Kohler A."/>
            <person name="Kuo A."/>
            <person name="Nagy L.G."/>
            <person name="Floudas D."/>
            <person name="Copeland A."/>
            <person name="Barry K.W."/>
            <person name="Cichocki N."/>
            <person name="Veneault-Fourrey C."/>
            <person name="LaButti K."/>
            <person name="Lindquist E.A."/>
            <person name="Lipzen A."/>
            <person name="Lundell T."/>
            <person name="Morin E."/>
            <person name="Murat C."/>
            <person name="Riley R."/>
            <person name="Ohm R."/>
            <person name="Sun H."/>
            <person name="Tunlid A."/>
            <person name="Henrissat B."/>
            <person name="Grigoriev I.V."/>
            <person name="Hibbett D.S."/>
            <person name="Martin F."/>
        </authorList>
    </citation>
    <scope>NUCLEOTIDE SEQUENCE [LARGE SCALE GENOMIC DNA]</scope>
    <source>
        <strain evidence="2">F 1598</strain>
    </source>
</reference>
<sequence>MRSVGSPRYLINDSYSYGCIRLIYRIRCLGWTYPGQTDVCHLKLPLNSIDFIYLACGMAFTYPHQNL</sequence>
<dbReference type="Proteomes" id="UP000054166">
    <property type="component" value="Unassembled WGS sequence"/>
</dbReference>
<evidence type="ECO:0000313" key="2">
    <source>
        <dbReference type="Proteomes" id="UP000054166"/>
    </source>
</evidence>
<evidence type="ECO:0000313" key="1">
    <source>
        <dbReference type="EMBL" id="KIM74038.1"/>
    </source>
</evidence>
<organism evidence="1 2">
    <name type="scientific">Piloderma croceum (strain F 1598)</name>
    <dbReference type="NCBI Taxonomy" id="765440"/>
    <lineage>
        <taxon>Eukaryota</taxon>
        <taxon>Fungi</taxon>
        <taxon>Dikarya</taxon>
        <taxon>Basidiomycota</taxon>
        <taxon>Agaricomycotina</taxon>
        <taxon>Agaricomycetes</taxon>
        <taxon>Agaricomycetidae</taxon>
        <taxon>Atheliales</taxon>
        <taxon>Atheliaceae</taxon>
        <taxon>Piloderma</taxon>
    </lineage>
</organism>
<accession>A0A0C3AJL6</accession>